<dbReference type="InterPro" id="IPR036789">
    <property type="entry name" value="Ribosomal_uL6-like_a/b-dom_sf"/>
</dbReference>
<dbReference type="InterPro" id="IPR020040">
    <property type="entry name" value="Ribosomal_uL6_a/b-dom"/>
</dbReference>
<keyword evidence="3" id="KW-0687">Ribonucleoprotein</keyword>
<dbReference type="AlphaFoldDB" id="A0A4U0TS63"/>
<keyword evidence="6" id="KW-1185">Reference proteome</keyword>
<dbReference type="EMBL" id="NAJL01000039">
    <property type="protein sequence ID" value="TKA24937.1"/>
    <property type="molecule type" value="Genomic_DNA"/>
</dbReference>
<dbReference type="PROSITE" id="PS00700">
    <property type="entry name" value="RIBOSOMAL_L6_2"/>
    <property type="match status" value="1"/>
</dbReference>
<comment type="caution">
    <text evidence="5">The sequence shown here is derived from an EMBL/GenBank/DDBJ whole genome shotgun (WGS) entry which is preliminary data.</text>
</comment>
<feature type="domain" description="Large ribosomal subunit protein uL6 alpha-beta" evidence="4">
    <location>
        <begin position="12"/>
        <end position="85"/>
    </location>
</feature>
<comment type="similarity">
    <text evidence="1">Belongs to the universal ribosomal protein uL6 family.</text>
</comment>
<name>A0A4U0TS63_9PEZI</name>
<evidence type="ECO:0000259" key="4">
    <source>
        <dbReference type="Pfam" id="PF00347"/>
    </source>
</evidence>
<dbReference type="PIRSF" id="PIRSF002162">
    <property type="entry name" value="Ribosomal_L6"/>
    <property type="match status" value="1"/>
</dbReference>
<dbReference type="SUPFAM" id="SSF56053">
    <property type="entry name" value="Ribosomal protein L6"/>
    <property type="match status" value="2"/>
</dbReference>
<feature type="domain" description="Large ribosomal subunit protein uL6 alpha-beta" evidence="4">
    <location>
        <begin position="97"/>
        <end position="180"/>
    </location>
</feature>
<gene>
    <name evidence="5" type="ORF">B0A50_06035</name>
</gene>
<accession>A0A4U0TS63</accession>
<evidence type="ECO:0000256" key="3">
    <source>
        <dbReference type="ARBA" id="ARBA00023274"/>
    </source>
</evidence>
<proteinExistence type="inferred from homology"/>
<keyword evidence="2" id="KW-0689">Ribosomal protein</keyword>
<dbReference type="Proteomes" id="UP000308549">
    <property type="component" value="Unassembled WGS sequence"/>
</dbReference>
<organism evidence="5 6">
    <name type="scientific">Salinomyces thailandicus</name>
    <dbReference type="NCBI Taxonomy" id="706561"/>
    <lineage>
        <taxon>Eukaryota</taxon>
        <taxon>Fungi</taxon>
        <taxon>Dikarya</taxon>
        <taxon>Ascomycota</taxon>
        <taxon>Pezizomycotina</taxon>
        <taxon>Dothideomycetes</taxon>
        <taxon>Dothideomycetidae</taxon>
        <taxon>Mycosphaerellales</taxon>
        <taxon>Teratosphaeriaceae</taxon>
        <taxon>Salinomyces</taxon>
    </lineage>
</organism>
<sequence length="193" mass="21961">MRFIHSQEELKIPEGVKISIKTRIVTVEGPRGKLVKNLSHLAVCFSTPTKNQINIEMHHGARKSVAALRTVRSIISNMIVGVTKGFRYKMRYVYAHFPINVNLEQNKETGLMEVEIRNFLGEKLVRRVVMQPDVAVEASKNQKDQLELSGNDLENVSQSAADIQQACRVRNKDIRKFLDGLYVSERGNIMEQV</sequence>
<dbReference type="PANTHER" id="PTHR11655">
    <property type="entry name" value="60S/50S RIBOSOMAL PROTEIN L6/L9"/>
    <property type="match status" value="1"/>
</dbReference>
<evidence type="ECO:0000313" key="6">
    <source>
        <dbReference type="Proteomes" id="UP000308549"/>
    </source>
</evidence>
<dbReference type="OrthoDB" id="10252633at2759"/>
<dbReference type="Gene3D" id="3.90.930.12">
    <property type="entry name" value="Ribosomal protein L6, alpha-beta domain"/>
    <property type="match status" value="2"/>
</dbReference>
<dbReference type="GO" id="GO:0019843">
    <property type="term" value="F:rRNA binding"/>
    <property type="evidence" value="ECO:0007669"/>
    <property type="project" value="InterPro"/>
</dbReference>
<dbReference type="FunFam" id="3.90.930.12:FF:000003">
    <property type="entry name" value="60S ribosomal protein L9"/>
    <property type="match status" value="1"/>
</dbReference>
<dbReference type="FunFam" id="3.90.930.12:FF:000004">
    <property type="entry name" value="60S ribosomal protein L9"/>
    <property type="match status" value="1"/>
</dbReference>
<dbReference type="GO" id="GO:0002181">
    <property type="term" value="P:cytoplasmic translation"/>
    <property type="evidence" value="ECO:0007669"/>
    <property type="project" value="TreeGrafter"/>
</dbReference>
<dbReference type="Pfam" id="PF00347">
    <property type="entry name" value="Ribosomal_L6"/>
    <property type="match status" value="2"/>
</dbReference>
<dbReference type="InterPro" id="IPR000702">
    <property type="entry name" value="Ribosomal_uL6-like"/>
</dbReference>
<reference evidence="5 6" key="1">
    <citation type="submission" date="2017-03" db="EMBL/GenBank/DDBJ databases">
        <title>Genomes of endolithic fungi from Antarctica.</title>
        <authorList>
            <person name="Coleine C."/>
            <person name="Masonjones S."/>
            <person name="Stajich J.E."/>
        </authorList>
    </citation>
    <scope>NUCLEOTIDE SEQUENCE [LARGE SCALE GENOMIC DNA]</scope>
    <source>
        <strain evidence="5 6">CCFEE 6315</strain>
    </source>
</reference>
<dbReference type="InterPro" id="IPR002359">
    <property type="entry name" value="Ribosomal_uL6_CS2"/>
</dbReference>
<evidence type="ECO:0000313" key="5">
    <source>
        <dbReference type="EMBL" id="TKA24937.1"/>
    </source>
</evidence>
<evidence type="ECO:0000256" key="2">
    <source>
        <dbReference type="ARBA" id="ARBA00022980"/>
    </source>
</evidence>
<dbReference type="GO" id="GO:0003735">
    <property type="term" value="F:structural constituent of ribosome"/>
    <property type="evidence" value="ECO:0007669"/>
    <property type="project" value="InterPro"/>
</dbReference>
<protein>
    <recommendedName>
        <fullName evidence="4">Large ribosomal subunit protein uL6 alpha-beta domain-containing protein</fullName>
    </recommendedName>
</protein>
<evidence type="ECO:0000256" key="1">
    <source>
        <dbReference type="ARBA" id="ARBA00009356"/>
    </source>
</evidence>
<dbReference type="PANTHER" id="PTHR11655:SF16">
    <property type="entry name" value="60S RIBOSOMAL PROTEIN L9"/>
    <property type="match status" value="1"/>
</dbReference>
<dbReference type="GO" id="GO:0022625">
    <property type="term" value="C:cytosolic large ribosomal subunit"/>
    <property type="evidence" value="ECO:0007669"/>
    <property type="project" value="TreeGrafter"/>
</dbReference>